<dbReference type="AlphaFoldDB" id="A0A0D9NH57"/>
<dbReference type="EMBL" id="KE384936">
    <property type="protein sequence ID" value="KJK73342.1"/>
    <property type="molecule type" value="Genomic_DNA"/>
</dbReference>
<evidence type="ECO:0000313" key="3">
    <source>
        <dbReference type="Proteomes" id="UP000054544"/>
    </source>
</evidence>
<gene>
    <name evidence="2" type="ORF">H634G_11497</name>
</gene>
<feature type="compositionally biased region" description="Basic residues" evidence="1">
    <location>
        <begin position="105"/>
        <end position="118"/>
    </location>
</feature>
<evidence type="ECO:0000256" key="1">
    <source>
        <dbReference type="SAM" id="MobiDB-lite"/>
    </source>
</evidence>
<feature type="compositionally biased region" description="Polar residues" evidence="1">
    <location>
        <begin position="67"/>
        <end position="82"/>
    </location>
</feature>
<name>A0A0D9NH57_METAN</name>
<organism evidence="2 3">
    <name type="scientific">Metarhizium anisopliae BRIP 53293</name>
    <dbReference type="NCBI Taxonomy" id="1291518"/>
    <lineage>
        <taxon>Eukaryota</taxon>
        <taxon>Fungi</taxon>
        <taxon>Dikarya</taxon>
        <taxon>Ascomycota</taxon>
        <taxon>Pezizomycotina</taxon>
        <taxon>Sordariomycetes</taxon>
        <taxon>Hypocreomycetidae</taxon>
        <taxon>Hypocreales</taxon>
        <taxon>Clavicipitaceae</taxon>
        <taxon>Metarhizium</taxon>
    </lineage>
</organism>
<protein>
    <recommendedName>
        <fullName evidence="4">CCHC-type domain-containing protein</fullName>
    </recommendedName>
</protein>
<dbReference type="Proteomes" id="UP000054544">
    <property type="component" value="Unassembled WGS sequence"/>
</dbReference>
<evidence type="ECO:0008006" key="4">
    <source>
        <dbReference type="Google" id="ProtNLM"/>
    </source>
</evidence>
<accession>A0A0D9NH57</accession>
<sequence>MRCGYCAQEHASRECPTKSDKSVSKKCANCRGGHEAWSKQCATRKDEMAKVKAAYATRPRYHLVPQGNATINQTNPSMSTQEKAVGNNAREGVPSLAPSCVQHNRQGRSRSPTKRGQKRAISGSNLASLDDVENEITVSTGSRRPQRTITPTRRALEALDTNSARLHGSYQAENMDVDNRE</sequence>
<keyword evidence="3" id="KW-1185">Reference proteome</keyword>
<reference evidence="3" key="1">
    <citation type="journal article" date="2014" name="BMC Genomics">
        <title>The genome sequence of the biocontrol fungus Metarhizium anisopliae and comparative genomics of Metarhizium species.</title>
        <authorList>
            <person name="Pattemore J.A."/>
            <person name="Hane J.K."/>
            <person name="Williams A.H."/>
            <person name="Wilson B.A."/>
            <person name="Stodart B.J."/>
            <person name="Ash G.J."/>
        </authorList>
    </citation>
    <scope>NUCLEOTIDE SEQUENCE [LARGE SCALE GENOMIC DNA]</scope>
    <source>
        <strain evidence="3">BRIP 53293</strain>
    </source>
</reference>
<dbReference type="STRING" id="1291518.A0A0D9NH57"/>
<evidence type="ECO:0000313" key="2">
    <source>
        <dbReference type="EMBL" id="KJK73342.1"/>
    </source>
</evidence>
<proteinExistence type="predicted"/>
<feature type="region of interest" description="Disordered" evidence="1">
    <location>
        <begin position="67"/>
        <end position="181"/>
    </location>
</feature>